<feature type="transmembrane region" description="Helical" evidence="1">
    <location>
        <begin position="99"/>
        <end position="120"/>
    </location>
</feature>
<proteinExistence type="predicted"/>
<feature type="transmembrane region" description="Helical" evidence="1">
    <location>
        <begin position="41"/>
        <end position="58"/>
    </location>
</feature>
<dbReference type="Pfam" id="PF14501">
    <property type="entry name" value="HATPase_c_5"/>
    <property type="match status" value="1"/>
</dbReference>
<keyword evidence="1" id="KW-1133">Transmembrane helix</keyword>
<dbReference type="PANTHER" id="PTHR40448">
    <property type="entry name" value="TWO-COMPONENT SENSOR HISTIDINE KINASE"/>
    <property type="match status" value="1"/>
</dbReference>
<dbReference type="GeneID" id="23115171"/>
<sequence>MNGAQIVYDIFYLVIFNIVVAGMEFNFFLRFSEHKQKLVPYICYISLTLLVSVLEIKVHPAPLLLLFLIARIALLLGMGVIFLKIPLTMSLLGATITKLVSYLASGTSASVTFLIAPLWIQAKFGLAVLGVVQSFFSFLIIAIIYQIILKKFLWRGGLPNQYSAVFFLPISLIVIVEQYILNQVYGMTIVVEGETITKPVADNWQILLIQLFAYLGLFSIMYACQKLSEDVSNRMRCQLLEQEIASQRDYVEESNLRYKQTQSFRHDVKQHLLVLNGLLERGEVQQAKDYLDKLERIPEQFSYPCKTGNTVTDTLLSSKLSIAIQYGIRIECTVKIPSSCNLDDLDLCVLFSNAVDNAIHACRQQGGKGCFIRISGKQKGDFFMLEVENSCPYAGAYKKGIGLSNIEAVAEKYSGAVTTQLQGSCFFLNVLLVISRSLDDISGNPH</sequence>
<dbReference type="GO" id="GO:0042802">
    <property type="term" value="F:identical protein binding"/>
    <property type="evidence" value="ECO:0007669"/>
    <property type="project" value="TreeGrafter"/>
</dbReference>
<feature type="transmembrane region" description="Helical" evidence="1">
    <location>
        <begin position="64"/>
        <end position="87"/>
    </location>
</feature>
<evidence type="ECO:0000259" key="2">
    <source>
        <dbReference type="Pfam" id="PF14501"/>
    </source>
</evidence>
<keyword evidence="1" id="KW-0812">Transmembrane</keyword>
<reference evidence="3" key="1">
    <citation type="submission" date="2019-11" db="EMBL/GenBank/DDBJ databases">
        <authorList>
            <person name="Feng L."/>
        </authorList>
    </citation>
    <scope>NUCLEOTIDE SEQUENCE</scope>
    <source>
        <strain evidence="3">CbolteaeLFYP116</strain>
    </source>
</reference>
<name>A0A6N2RA91_9FIRM</name>
<dbReference type="Gene3D" id="3.30.565.10">
    <property type="entry name" value="Histidine kinase-like ATPase, C-terminal domain"/>
    <property type="match status" value="1"/>
</dbReference>
<feature type="transmembrane region" description="Helical" evidence="1">
    <location>
        <begin position="126"/>
        <end position="149"/>
    </location>
</feature>
<dbReference type="CDD" id="cd16935">
    <property type="entry name" value="HATPase_AgrC-ComD-like"/>
    <property type="match status" value="1"/>
</dbReference>
<feature type="transmembrane region" description="Helical" evidence="1">
    <location>
        <begin position="6"/>
        <end position="29"/>
    </location>
</feature>
<evidence type="ECO:0000313" key="3">
    <source>
        <dbReference type="EMBL" id="VYS78043.1"/>
    </source>
</evidence>
<feature type="domain" description="Sensor histidine kinase NatK-like C-terminal" evidence="2">
    <location>
        <begin position="345"/>
        <end position="432"/>
    </location>
</feature>
<dbReference type="RefSeq" id="WP_002576966.1">
    <property type="nucleotide sequence ID" value="NZ_BAABZS010000001.1"/>
</dbReference>
<evidence type="ECO:0000256" key="1">
    <source>
        <dbReference type="SAM" id="Phobius"/>
    </source>
</evidence>
<dbReference type="InterPro" id="IPR036890">
    <property type="entry name" value="HATPase_C_sf"/>
</dbReference>
<dbReference type="EMBL" id="CACRTF010000001">
    <property type="protein sequence ID" value="VYS78043.1"/>
    <property type="molecule type" value="Genomic_DNA"/>
</dbReference>
<dbReference type="InterPro" id="IPR032834">
    <property type="entry name" value="NatK-like_C"/>
</dbReference>
<dbReference type="PANTHER" id="PTHR40448:SF1">
    <property type="entry name" value="TWO-COMPONENT SENSOR HISTIDINE KINASE"/>
    <property type="match status" value="1"/>
</dbReference>
<accession>A0A6N2RA91</accession>
<feature type="transmembrane region" description="Helical" evidence="1">
    <location>
        <begin position="204"/>
        <end position="224"/>
    </location>
</feature>
<dbReference type="AlphaFoldDB" id="A0A6N2RA91"/>
<dbReference type="SUPFAM" id="SSF55874">
    <property type="entry name" value="ATPase domain of HSP90 chaperone/DNA topoisomerase II/histidine kinase"/>
    <property type="match status" value="1"/>
</dbReference>
<organism evidence="3">
    <name type="scientific">Enterocloster bolteae</name>
    <dbReference type="NCBI Taxonomy" id="208479"/>
    <lineage>
        <taxon>Bacteria</taxon>
        <taxon>Bacillati</taxon>
        <taxon>Bacillota</taxon>
        <taxon>Clostridia</taxon>
        <taxon>Lachnospirales</taxon>
        <taxon>Lachnospiraceae</taxon>
        <taxon>Enterocloster</taxon>
    </lineage>
</organism>
<keyword evidence="1" id="KW-0472">Membrane</keyword>
<protein>
    <recommendedName>
        <fullName evidence="2">Sensor histidine kinase NatK-like C-terminal domain-containing protein</fullName>
    </recommendedName>
</protein>
<feature type="transmembrane region" description="Helical" evidence="1">
    <location>
        <begin position="161"/>
        <end position="181"/>
    </location>
</feature>
<gene>
    <name evidence="3" type="ORF">CBLFYP116_00080</name>
</gene>